<keyword evidence="3 8" id="KW-0812">Transmembrane</keyword>
<dbReference type="KEGG" id="tpol:Mal48_45370"/>
<keyword evidence="2" id="KW-0813">Transport</keyword>
<dbReference type="GO" id="GO:0016887">
    <property type="term" value="F:ATP hydrolysis activity"/>
    <property type="evidence" value="ECO:0007669"/>
    <property type="project" value="InterPro"/>
</dbReference>
<dbReference type="GO" id="GO:0005886">
    <property type="term" value="C:plasma membrane"/>
    <property type="evidence" value="ECO:0007669"/>
    <property type="project" value="UniProtKB-SubCell"/>
</dbReference>
<dbReference type="PROSITE" id="PS50929">
    <property type="entry name" value="ABC_TM1F"/>
    <property type="match status" value="1"/>
</dbReference>
<dbReference type="Gene3D" id="1.20.1560.10">
    <property type="entry name" value="ABC transporter type 1, transmembrane domain"/>
    <property type="match status" value="1"/>
</dbReference>
<dbReference type="GO" id="GO:0015421">
    <property type="term" value="F:ABC-type oligopeptide transporter activity"/>
    <property type="evidence" value="ECO:0007669"/>
    <property type="project" value="TreeGrafter"/>
</dbReference>
<dbReference type="Proteomes" id="UP000315724">
    <property type="component" value="Chromosome"/>
</dbReference>
<dbReference type="InterPro" id="IPR017871">
    <property type="entry name" value="ABC_transporter-like_CS"/>
</dbReference>
<feature type="transmembrane region" description="Helical" evidence="8">
    <location>
        <begin position="144"/>
        <end position="170"/>
    </location>
</feature>
<dbReference type="PROSITE" id="PS50893">
    <property type="entry name" value="ABC_TRANSPORTER_2"/>
    <property type="match status" value="1"/>
</dbReference>
<evidence type="ECO:0000256" key="5">
    <source>
        <dbReference type="ARBA" id="ARBA00022840"/>
    </source>
</evidence>
<organism evidence="11 12">
    <name type="scientific">Thalassoglobus polymorphus</name>
    <dbReference type="NCBI Taxonomy" id="2527994"/>
    <lineage>
        <taxon>Bacteria</taxon>
        <taxon>Pseudomonadati</taxon>
        <taxon>Planctomycetota</taxon>
        <taxon>Planctomycetia</taxon>
        <taxon>Planctomycetales</taxon>
        <taxon>Planctomycetaceae</taxon>
        <taxon>Thalassoglobus</taxon>
    </lineage>
</organism>
<evidence type="ECO:0000256" key="6">
    <source>
        <dbReference type="ARBA" id="ARBA00022989"/>
    </source>
</evidence>
<dbReference type="PROSITE" id="PS00211">
    <property type="entry name" value="ABC_TRANSPORTER_1"/>
    <property type="match status" value="1"/>
</dbReference>
<evidence type="ECO:0000256" key="2">
    <source>
        <dbReference type="ARBA" id="ARBA00022448"/>
    </source>
</evidence>
<accession>A0A517QUI1</accession>
<dbReference type="Pfam" id="PF00005">
    <property type="entry name" value="ABC_tran"/>
    <property type="match status" value="1"/>
</dbReference>
<dbReference type="InterPro" id="IPR027417">
    <property type="entry name" value="P-loop_NTPase"/>
</dbReference>
<keyword evidence="5 11" id="KW-0067">ATP-binding</keyword>
<comment type="subcellular location">
    <subcellularLocation>
        <location evidence="1">Cell membrane</location>
        <topology evidence="1">Multi-pass membrane protein</topology>
    </subcellularLocation>
</comment>
<dbReference type="Gene3D" id="3.40.50.300">
    <property type="entry name" value="P-loop containing nucleotide triphosphate hydrolases"/>
    <property type="match status" value="1"/>
</dbReference>
<keyword evidence="12" id="KW-1185">Reference proteome</keyword>
<sequence length="603" mass="67326">MSGDGWIDEDDLKETKLDLRLWKTLIRYTLHYRRTSIVFVFVAFTLAASDLGFPLLTGLLIQDIEADPKNLNFPFYIGMFAFLSVSLSASICAFVVCAGKIRTSVSHDIRRDAFQQLQRLSFSYFDTRPTGWLMARLTSDCQRLSVILAWGVMDFIWGTTLMTSISVVMVIINWKIALAIFSVIPILFLVSLHFKKKILRTSRLVRKTNSRITGVYNEGIMGVQTSKIFVREEENLRDFDLLTEEMFQYSVRNAMLSAVYLPLVLTLGSVAIAAALVVGGHQAILGNIAIGEMIMFMYFAQLFFTPAQEISAWFAELQMAQASAERVLSLIESVPDVKNTEAVARRIEQLGSDGHPTSIGKIEFRDVSFAYQTGPQIIRNFSLTVEPGETIALVGATGGGKSTMVNLLCRFYEPTGGQILIDDVDYTDRSLEGFQSQLGIVLQQPHLFSGTIAENIRYGKLSASDAEVEEAARFAGAHEFISVLEDGYQTPVGEGGNQLSLGQKQLVSFARTVLKRPQLLVMDEATSSIDTETEQLIQNSLKRILKERTSFVIAHRLSTIQAADRILVINNGEIVEQGSHQELLKTRGHYFELYKAQAIRDLN</sequence>
<evidence type="ECO:0000313" key="12">
    <source>
        <dbReference type="Proteomes" id="UP000315724"/>
    </source>
</evidence>
<evidence type="ECO:0000256" key="3">
    <source>
        <dbReference type="ARBA" id="ARBA00022692"/>
    </source>
</evidence>
<dbReference type="InterPro" id="IPR003593">
    <property type="entry name" value="AAA+_ATPase"/>
</dbReference>
<keyword evidence="7 8" id="KW-0472">Membrane</keyword>
<feature type="transmembrane region" description="Helical" evidence="8">
    <location>
        <begin position="284"/>
        <end position="304"/>
    </location>
</feature>
<proteinExistence type="predicted"/>
<gene>
    <name evidence="11" type="ORF">Mal48_45370</name>
</gene>
<reference evidence="11 12" key="1">
    <citation type="submission" date="2019-02" db="EMBL/GenBank/DDBJ databases">
        <title>Deep-cultivation of Planctomycetes and their phenomic and genomic characterization uncovers novel biology.</title>
        <authorList>
            <person name="Wiegand S."/>
            <person name="Jogler M."/>
            <person name="Boedeker C."/>
            <person name="Pinto D."/>
            <person name="Vollmers J."/>
            <person name="Rivas-Marin E."/>
            <person name="Kohn T."/>
            <person name="Peeters S.H."/>
            <person name="Heuer A."/>
            <person name="Rast P."/>
            <person name="Oberbeckmann S."/>
            <person name="Bunk B."/>
            <person name="Jeske O."/>
            <person name="Meyerdierks A."/>
            <person name="Storesund J.E."/>
            <person name="Kallscheuer N."/>
            <person name="Luecker S."/>
            <person name="Lage O.M."/>
            <person name="Pohl T."/>
            <person name="Merkel B.J."/>
            <person name="Hornburger P."/>
            <person name="Mueller R.-W."/>
            <person name="Bruemmer F."/>
            <person name="Labrenz M."/>
            <person name="Spormann A.M."/>
            <person name="Op den Camp H."/>
            <person name="Overmann J."/>
            <person name="Amann R."/>
            <person name="Jetten M.S.M."/>
            <person name="Mascher T."/>
            <person name="Medema M.H."/>
            <person name="Devos D.P."/>
            <person name="Kaster A.-K."/>
            <person name="Ovreas L."/>
            <person name="Rohde M."/>
            <person name="Galperin M.Y."/>
            <person name="Jogler C."/>
        </authorList>
    </citation>
    <scope>NUCLEOTIDE SEQUENCE [LARGE SCALE GENOMIC DNA]</scope>
    <source>
        <strain evidence="11 12">Mal48</strain>
    </source>
</reference>
<dbReference type="SUPFAM" id="SSF52540">
    <property type="entry name" value="P-loop containing nucleoside triphosphate hydrolases"/>
    <property type="match status" value="1"/>
</dbReference>
<name>A0A517QUI1_9PLAN</name>
<dbReference type="PANTHER" id="PTHR43394">
    <property type="entry name" value="ATP-DEPENDENT PERMEASE MDL1, MITOCHONDRIAL"/>
    <property type="match status" value="1"/>
</dbReference>
<dbReference type="EMBL" id="CP036267">
    <property type="protein sequence ID" value="QDT35261.1"/>
    <property type="molecule type" value="Genomic_DNA"/>
</dbReference>
<dbReference type="SMART" id="SM00382">
    <property type="entry name" value="AAA"/>
    <property type="match status" value="1"/>
</dbReference>
<dbReference type="Pfam" id="PF00664">
    <property type="entry name" value="ABC_membrane"/>
    <property type="match status" value="1"/>
</dbReference>
<dbReference type="InterPro" id="IPR039421">
    <property type="entry name" value="Type_1_exporter"/>
</dbReference>
<feature type="transmembrane region" description="Helical" evidence="8">
    <location>
        <begin position="258"/>
        <end position="278"/>
    </location>
</feature>
<dbReference type="GO" id="GO:0005524">
    <property type="term" value="F:ATP binding"/>
    <property type="evidence" value="ECO:0007669"/>
    <property type="project" value="UniProtKB-KW"/>
</dbReference>
<feature type="domain" description="ABC transmembrane type-1" evidence="10">
    <location>
        <begin position="37"/>
        <end position="319"/>
    </location>
</feature>
<dbReference type="InterPro" id="IPR003439">
    <property type="entry name" value="ABC_transporter-like_ATP-bd"/>
</dbReference>
<feature type="domain" description="ABC transporter" evidence="9">
    <location>
        <begin position="362"/>
        <end position="596"/>
    </location>
</feature>
<evidence type="ECO:0000313" key="11">
    <source>
        <dbReference type="EMBL" id="QDT35261.1"/>
    </source>
</evidence>
<keyword evidence="4" id="KW-0547">Nucleotide-binding</keyword>
<dbReference type="InterPro" id="IPR036640">
    <property type="entry name" value="ABC1_TM_sf"/>
</dbReference>
<evidence type="ECO:0000259" key="10">
    <source>
        <dbReference type="PROSITE" id="PS50929"/>
    </source>
</evidence>
<dbReference type="InterPro" id="IPR011527">
    <property type="entry name" value="ABC1_TM_dom"/>
</dbReference>
<keyword evidence="6 8" id="KW-1133">Transmembrane helix</keyword>
<evidence type="ECO:0000256" key="4">
    <source>
        <dbReference type="ARBA" id="ARBA00022741"/>
    </source>
</evidence>
<feature type="transmembrane region" description="Helical" evidence="8">
    <location>
        <begin position="37"/>
        <end position="61"/>
    </location>
</feature>
<dbReference type="PANTHER" id="PTHR43394:SF1">
    <property type="entry name" value="ATP-BINDING CASSETTE SUB-FAMILY B MEMBER 10, MITOCHONDRIAL"/>
    <property type="match status" value="1"/>
</dbReference>
<protein>
    <submittedName>
        <fullName evidence="11">Putative ABC transporter ATP-binding protein</fullName>
    </submittedName>
</protein>
<dbReference type="FunFam" id="3.40.50.300:FF:000287">
    <property type="entry name" value="Multidrug ABC transporter ATP-binding protein"/>
    <property type="match status" value="1"/>
</dbReference>
<feature type="transmembrane region" description="Helical" evidence="8">
    <location>
        <begin position="176"/>
        <end position="194"/>
    </location>
</feature>
<evidence type="ECO:0000256" key="1">
    <source>
        <dbReference type="ARBA" id="ARBA00004651"/>
    </source>
</evidence>
<feature type="transmembrane region" description="Helical" evidence="8">
    <location>
        <begin position="73"/>
        <end position="101"/>
    </location>
</feature>
<evidence type="ECO:0000256" key="8">
    <source>
        <dbReference type="SAM" id="Phobius"/>
    </source>
</evidence>
<dbReference type="AlphaFoldDB" id="A0A517QUI1"/>
<dbReference type="SUPFAM" id="SSF90123">
    <property type="entry name" value="ABC transporter transmembrane region"/>
    <property type="match status" value="1"/>
</dbReference>
<evidence type="ECO:0000259" key="9">
    <source>
        <dbReference type="PROSITE" id="PS50893"/>
    </source>
</evidence>
<dbReference type="CDD" id="cd18540">
    <property type="entry name" value="ABC_6TM_exporter_like"/>
    <property type="match status" value="1"/>
</dbReference>
<dbReference type="RefSeq" id="WP_197441885.1">
    <property type="nucleotide sequence ID" value="NZ_CP036267.1"/>
</dbReference>
<evidence type="ECO:0000256" key="7">
    <source>
        <dbReference type="ARBA" id="ARBA00023136"/>
    </source>
</evidence>